<evidence type="ECO:0000313" key="3">
    <source>
        <dbReference type="Proteomes" id="UP000314294"/>
    </source>
</evidence>
<dbReference type="AlphaFoldDB" id="A0A4Z2GHX5"/>
<gene>
    <name evidence="2" type="ORF">EYF80_037280</name>
</gene>
<accession>A0A4Z2GHX5</accession>
<name>A0A4Z2GHX5_9TELE</name>
<dbReference type="EMBL" id="SRLO01000544">
    <property type="protein sequence ID" value="TNN52513.1"/>
    <property type="molecule type" value="Genomic_DNA"/>
</dbReference>
<dbReference type="Proteomes" id="UP000314294">
    <property type="component" value="Unassembled WGS sequence"/>
</dbReference>
<evidence type="ECO:0000256" key="1">
    <source>
        <dbReference type="SAM" id="MobiDB-lite"/>
    </source>
</evidence>
<organism evidence="2 3">
    <name type="scientific">Liparis tanakae</name>
    <name type="common">Tanaka's snailfish</name>
    <dbReference type="NCBI Taxonomy" id="230148"/>
    <lineage>
        <taxon>Eukaryota</taxon>
        <taxon>Metazoa</taxon>
        <taxon>Chordata</taxon>
        <taxon>Craniata</taxon>
        <taxon>Vertebrata</taxon>
        <taxon>Euteleostomi</taxon>
        <taxon>Actinopterygii</taxon>
        <taxon>Neopterygii</taxon>
        <taxon>Teleostei</taxon>
        <taxon>Neoteleostei</taxon>
        <taxon>Acanthomorphata</taxon>
        <taxon>Eupercaria</taxon>
        <taxon>Perciformes</taxon>
        <taxon>Cottioidei</taxon>
        <taxon>Cottales</taxon>
        <taxon>Liparidae</taxon>
        <taxon>Liparis</taxon>
    </lineage>
</organism>
<comment type="caution">
    <text evidence="2">The sequence shown here is derived from an EMBL/GenBank/DDBJ whole genome shotgun (WGS) entry which is preliminary data.</text>
</comment>
<feature type="region of interest" description="Disordered" evidence="1">
    <location>
        <begin position="37"/>
        <end position="63"/>
    </location>
</feature>
<reference evidence="2 3" key="1">
    <citation type="submission" date="2019-03" db="EMBL/GenBank/DDBJ databases">
        <title>First draft genome of Liparis tanakae, snailfish: a comprehensive survey of snailfish specific genes.</title>
        <authorList>
            <person name="Kim W."/>
            <person name="Song I."/>
            <person name="Jeong J.-H."/>
            <person name="Kim D."/>
            <person name="Kim S."/>
            <person name="Ryu S."/>
            <person name="Song J.Y."/>
            <person name="Lee S.K."/>
        </authorList>
    </citation>
    <scope>NUCLEOTIDE SEQUENCE [LARGE SCALE GENOMIC DNA]</scope>
    <source>
        <tissue evidence="2">Muscle</tissue>
    </source>
</reference>
<sequence length="63" mass="6866">MTVQKSFGPPIGRGGTDIVWSFDIFTVDLRHLVSISLPSQDTPSSPPPTPRRHPFGFMSGNTP</sequence>
<evidence type="ECO:0000313" key="2">
    <source>
        <dbReference type="EMBL" id="TNN52513.1"/>
    </source>
</evidence>
<proteinExistence type="predicted"/>
<keyword evidence="3" id="KW-1185">Reference proteome</keyword>
<protein>
    <submittedName>
        <fullName evidence="2">Uncharacterized protein</fullName>
    </submittedName>
</protein>